<dbReference type="InterPro" id="IPR050615">
    <property type="entry name" value="ATP-dep_DNA_Helicase"/>
</dbReference>
<dbReference type="Pfam" id="PF04851">
    <property type="entry name" value="ResIII"/>
    <property type="match status" value="1"/>
</dbReference>
<dbReference type="InterPro" id="IPR032438">
    <property type="entry name" value="ERCC3_RAD25_C"/>
</dbReference>
<dbReference type="Gene3D" id="3.40.50.300">
    <property type="entry name" value="P-loop containing nucleotide triphosphate hydrolases"/>
    <property type="match status" value="2"/>
</dbReference>
<dbReference type="AlphaFoldDB" id="A0ABD5VES9"/>
<evidence type="ECO:0000256" key="9">
    <source>
        <dbReference type="HAMAP-Rule" id="MF_01489"/>
    </source>
</evidence>
<comment type="catalytic activity">
    <reaction evidence="7 9">
        <text>Couples ATP hydrolysis with the unwinding of duplex DNA by translocating in the 3'-5' direction.</text>
        <dbReference type="EC" id="5.6.2.4"/>
    </reaction>
</comment>
<evidence type="ECO:0000259" key="11">
    <source>
        <dbReference type="PROSITE" id="PS51192"/>
    </source>
</evidence>
<dbReference type="PRINTS" id="PR00851">
    <property type="entry name" value="XRODRMPGMNTB"/>
</dbReference>
<evidence type="ECO:0000256" key="3">
    <source>
        <dbReference type="ARBA" id="ARBA00022801"/>
    </source>
</evidence>
<feature type="region of interest" description="Disordered" evidence="10">
    <location>
        <begin position="438"/>
        <end position="460"/>
    </location>
</feature>
<dbReference type="PROSITE" id="PS51192">
    <property type="entry name" value="HELICASE_ATP_BIND_1"/>
    <property type="match status" value="1"/>
</dbReference>
<comment type="caution">
    <text evidence="13">The sequence shown here is derived from an EMBL/GenBank/DDBJ whole genome shotgun (WGS) entry which is preliminary data.</text>
</comment>
<dbReference type="InterPro" id="IPR014001">
    <property type="entry name" value="Helicase_ATP-bd"/>
</dbReference>
<evidence type="ECO:0000256" key="5">
    <source>
        <dbReference type="ARBA" id="ARBA00022840"/>
    </source>
</evidence>
<evidence type="ECO:0000256" key="2">
    <source>
        <dbReference type="ARBA" id="ARBA00022741"/>
    </source>
</evidence>
<feature type="domain" description="Helicase C-terminal" evidence="12">
    <location>
        <begin position="461"/>
        <end position="613"/>
    </location>
</feature>
<dbReference type="GO" id="GO:0043138">
    <property type="term" value="F:3'-5' DNA helicase activity"/>
    <property type="evidence" value="ECO:0007669"/>
    <property type="project" value="UniProtKB-EC"/>
</dbReference>
<evidence type="ECO:0000256" key="1">
    <source>
        <dbReference type="ARBA" id="ARBA00006637"/>
    </source>
</evidence>
<evidence type="ECO:0000256" key="8">
    <source>
        <dbReference type="ARBA" id="ARBA00048988"/>
    </source>
</evidence>
<dbReference type="SUPFAM" id="SSF46785">
    <property type="entry name" value="Winged helix' DNA-binding domain"/>
    <property type="match status" value="1"/>
</dbReference>
<dbReference type="InterPro" id="IPR030882">
    <property type="entry name" value="Helicase_Rad25_arc"/>
</dbReference>
<evidence type="ECO:0000313" key="14">
    <source>
        <dbReference type="Proteomes" id="UP001596395"/>
    </source>
</evidence>
<keyword evidence="6 9" id="KW-0413">Isomerase</keyword>
<name>A0ABD5VES9_9EURY</name>
<feature type="compositionally biased region" description="Acidic residues" evidence="10">
    <location>
        <begin position="618"/>
        <end position="638"/>
    </location>
</feature>
<dbReference type="PANTHER" id="PTHR11274:SF0">
    <property type="entry name" value="GENERAL TRANSCRIPTION AND DNA REPAIR FACTOR IIH HELICASE SUBUNIT XPB"/>
    <property type="match status" value="1"/>
</dbReference>
<keyword evidence="14" id="KW-1185">Reference proteome</keyword>
<dbReference type="InterPro" id="IPR027417">
    <property type="entry name" value="P-loop_NTPase"/>
</dbReference>
<organism evidence="13 14">
    <name type="scientific">Halorubellus litoreus</name>
    <dbReference type="NCBI Taxonomy" id="755308"/>
    <lineage>
        <taxon>Archaea</taxon>
        <taxon>Methanobacteriati</taxon>
        <taxon>Methanobacteriota</taxon>
        <taxon>Stenosarchaea group</taxon>
        <taxon>Halobacteria</taxon>
        <taxon>Halobacteriales</taxon>
        <taxon>Halorubellaceae</taxon>
        <taxon>Halorubellus</taxon>
    </lineage>
</organism>
<keyword evidence="2 9" id="KW-0547">Nucleotide-binding</keyword>
<feature type="domain" description="Helicase ATP-binding" evidence="11">
    <location>
        <begin position="260"/>
        <end position="409"/>
    </location>
</feature>
<evidence type="ECO:0000259" key="12">
    <source>
        <dbReference type="PROSITE" id="PS51194"/>
    </source>
</evidence>
<dbReference type="EC" id="5.6.2.4" evidence="9"/>
<dbReference type="Gene3D" id="1.10.10.10">
    <property type="entry name" value="Winged helix-like DNA-binding domain superfamily/Winged helix DNA-binding domain"/>
    <property type="match status" value="1"/>
</dbReference>
<feature type="region of interest" description="Disordered" evidence="10">
    <location>
        <begin position="609"/>
        <end position="638"/>
    </location>
</feature>
<dbReference type="PANTHER" id="PTHR11274">
    <property type="entry name" value="RAD25/XP-B DNA REPAIR HELICASE"/>
    <property type="match status" value="1"/>
</dbReference>
<evidence type="ECO:0000256" key="4">
    <source>
        <dbReference type="ARBA" id="ARBA00022806"/>
    </source>
</evidence>
<dbReference type="InterPro" id="IPR001650">
    <property type="entry name" value="Helicase_C-like"/>
</dbReference>
<keyword evidence="4 9" id="KW-0347">Helicase</keyword>
<dbReference type="Pfam" id="PF16203">
    <property type="entry name" value="ERCC3_RAD25_C"/>
    <property type="match status" value="1"/>
</dbReference>
<gene>
    <name evidence="9" type="primary">rad25</name>
    <name evidence="13" type="ORF">ACFQGB_13835</name>
</gene>
<evidence type="ECO:0000256" key="10">
    <source>
        <dbReference type="SAM" id="MobiDB-lite"/>
    </source>
</evidence>
<dbReference type="SUPFAM" id="SSF52540">
    <property type="entry name" value="P-loop containing nucleoside triphosphate hydrolases"/>
    <property type="match status" value="1"/>
</dbReference>
<dbReference type="SMART" id="SM00490">
    <property type="entry name" value="HELICc"/>
    <property type="match status" value="1"/>
</dbReference>
<dbReference type="InterPro" id="IPR036388">
    <property type="entry name" value="WH-like_DNA-bd_sf"/>
</dbReference>
<dbReference type="RefSeq" id="WP_336350895.1">
    <property type="nucleotide sequence ID" value="NZ_JAZAQL010000002.1"/>
</dbReference>
<reference evidence="13 14" key="1">
    <citation type="journal article" date="2019" name="Int. J. Syst. Evol. Microbiol.">
        <title>The Global Catalogue of Microorganisms (GCM) 10K type strain sequencing project: providing services to taxonomists for standard genome sequencing and annotation.</title>
        <authorList>
            <consortium name="The Broad Institute Genomics Platform"/>
            <consortium name="The Broad Institute Genome Sequencing Center for Infectious Disease"/>
            <person name="Wu L."/>
            <person name="Ma J."/>
        </authorList>
    </citation>
    <scope>NUCLEOTIDE SEQUENCE [LARGE SCALE GENOMIC DNA]</scope>
    <source>
        <strain evidence="13 14">GX26</strain>
    </source>
</reference>
<dbReference type="HAMAP" id="MF_01489">
    <property type="entry name" value="Helicase_Rad25_arch"/>
    <property type="match status" value="1"/>
</dbReference>
<sequence>MTESDTETEELSVDRFYDALEDHGRPVITATALARRLDVSQERAMQALDALEERGDVERASVAEDPTVFYASDWARMVERERVVFFPERREIVVDQPEQFTRAQLAQFARLKDTTRTGGYLYEVRREDVWQAPYDTHEELVATMQSVLPVWPSTFEEWVVEQYKRAHRFELRTHEDGYVVLVAANESLLGNVAEQRLPEGALRAVISDTEAWVAEDRVAEVKRVLYEAGYPVEDGRDLETGEALDVQLHLRLRDYQQEWVDRFDEKGAGVLVGPPGSGKTVAAMGCIEAVGGETLVLVPSRELATQWREELLTHTNLVDSQVGEYHGGKKQIRPVTIATYQTAGMDRHRQLFDDREWGLVVYDEVHHVPAPIHRRSVDLQSKHRLGLTASPVRGDDREEEIFTLVGPPIGTDWDALFDAGFVQDPEVEVRYVPWGSDEAQERHAKRDGHDKRQAAAANPAKIAETEHVLEREHPDKKALVFVEYLDHGQELAEALDAPFISGEMAHSERDRLFREFRNGDRRVLVVSRVADEGIDLPDAEVAVVASGLGGSRRQGTQRAGRTMRPEGSAHVVVLATRGTTEEDFAQNQTRHLASKGISVRDGDAKAFETTDGLVAATDDTDADDEDADGDEAPDDAAE</sequence>
<keyword evidence="3 9" id="KW-0378">Hydrolase</keyword>
<dbReference type="GO" id="GO:0005524">
    <property type="term" value="F:ATP binding"/>
    <property type="evidence" value="ECO:0007669"/>
    <property type="project" value="UniProtKB-UniRule"/>
</dbReference>
<dbReference type="SMART" id="SM00487">
    <property type="entry name" value="DEXDc"/>
    <property type="match status" value="1"/>
</dbReference>
<dbReference type="PROSITE" id="PS51194">
    <property type="entry name" value="HELICASE_CTER"/>
    <property type="match status" value="1"/>
</dbReference>
<dbReference type="InterPro" id="IPR036390">
    <property type="entry name" value="WH_DNA-bd_sf"/>
</dbReference>
<evidence type="ECO:0000313" key="13">
    <source>
        <dbReference type="EMBL" id="MFC6953947.1"/>
    </source>
</evidence>
<accession>A0ABD5VES9</accession>
<comment type="similarity">
    <text evidence="1 9">Belongs to the helicase family. RAD25/XPB subfamily.</text>
</comment>
<comment type="catalytic activity">
    <reaction evidence="8 9">
        <text>ATP + H2O = ADP + phosphate + H(+)</text>
        <dbReference type="Rhea" id="RHEA:13065"/>
        <dbReference type="ChEBI" id="CHEBI:15377"/>
        <dbReference type="ChEBI" id="CHEBI:15378"/>
        <dbReference type="ChEBI" id="CHEBI:30616"/>
        <dbReference type="ChEBI" id="CHEBI:43474"/>
        <dbReference type="ChEBI" id="CHEBI:456216"/>
        <dbReference type="EC" id="5.6.2.4"/>
    </reaction>
</comment>
<feature type="compositionally biased region" description="Basic and acidic residues" evidence="10">
    <location>
        <begin position="439"/>
        <end position="453"/>
    </location>
</feature>
<dbReference type="EMBL" id="JBHSXN010000002">
    <property type="protein sequence ID" value="MFC6953947.1"/>
    <property type="molecule type" value="Genomic_DNA"/>
</dbReference>
<dbReference type="Proteomes" id="UP001596395">
    <property type="component" value="Unassembled WGS sequence"/>
</dbReference>
<evidence type="ECO:0000256" key="7">
    <source>
        <dbReference type="ARBA" id="ARBA00034617"/>
    </source>
</evidence>
<dbReference type="InterPro" id="IPR006935">
    <property type="entry name" value="Helicase/UvrB_N"/>
</dbReference>
<proteinExistence type="inferred from homology"/>
<protein>
    <recommendedName>
        <fullName evidence="9">Putative DNA 3'-5' helicase Rad25</fullName>
        <ecNumber evidence="9">5.6.2.4</ecNumber>
    </recommendedName>
</protein>
<evidence type="ECO:0000256" key="6">
    <source>
        <dbReference type="ARBA" id="ARBA00023235"/>
    </source>
</evidence>
<keyword evidence="5 9" id="KW-0067">ATP-binding</keyword>
<dbReference type="GO" id="GO:0016818">
    <property type="term" value="F:hydrolase activity, acting on acid anhydrides, in phosphorus-containing anhydrides"/>
    <property type="evidence" value="ECO:0007669"/>
    <property type="project" value="UniProtKB-UniRule"/>
</dbReference>